<dbReference type="SMART" id="SM00355">
    <property type="entry name" value="ZnF_C2H2"/>
    <property type="match status" value="2"/>
</dbReference>
<gene>
    <name evidence="4" type="ORF">APICC_09001</name>
</gene>
<name>A0A2A3EQV1_APICC</name>
<dbReference type="AlphaFoldDB" id="A0A2A3EQV1"/>
<proteinExistence type="predicted"/>
<dbReference type="SUPFAM" id="SSF57667">
    <property type="entry name" value="beta-beta-alpha zinc fingers"/>
    <property type="match status" value="1"/>
</dbReference>
<dbReference type="PROSITE" id="PS50157">
    <property type="entry name" value="ZINC_FINGER_C2H2_2"/>
    <property type="match status" value="2"/>
</dbReference>
<sequence length="189" mass="21225">MEEIDAVPFEESVQATAAVRVPPLHDEELPEVAHDTPPAGPPSPAQPNVLGSKAERFLPARSRVLLFSIVCLRVSGFHILPPPLGQNLIFKSRSGAMGKRCLESVGKTVKRRGLKINASDKKKPFQCQKCGRGFTLKRNKDRHVNYECGHEPRFQCPYCGLRSKQTSPVYAHIRKKHPEEEVFIFDMKL</sequence>
<evidence type="ECO:0000259" key="3">
    <source>
        <dbReference type="PROSITE" id="PS50157"/>
    </source>
</evidence>
<dbReference type="Proteomes" id="UP000242457">
    <property type="component" value="Unassembled WGS sequence"/>
</dbReference>
<feature type="compositionally biased region" description="Basic and acidic residues" evidence="2">
    <location>
        <begin position="24"/>
        <end position="34"/>
    </location>
</feature>
<dbReference type="OrthoDB" id="10004641at2759"/>
<dbReference type="InterPro" id="IPR036236">
    <property type="entry name" value="Znf_C2H2_sf"/>
</dbReference>
<keyword evidence="1" id="KW-0863">Zinc-finger</keyword>
<feature type="domain" description="C2H2-type" evidence="3">
    <location>
        <begin position="125"/>
        <end position="152"/>
    </location>
</feature>
<keyword evidence="1" id="KW-0479">Metal-binding</keyword>
<reference evidence="4 5" key="1">
    <citation type="submission" date="2014-07" db="EMBL/GenBank/DDBJ databases">
        <title>Genomic and transcriptomic analysis on Apis cerana provide comprehensive insights into honey bee biology.</title>
        <authorList>
            <person name="Diao Q."/>
            <person name="Sun L."/>
            <person name="Zheng H."/>
            <person name="Zheng H."/>
            <person name="Xu S."/>
            <person name="Wang S."/>
            <person name="Zeng Z."/>
            <person name="Hu F."/>
            <person name="Su S."/>
            <person name="Wu J."/>
        </authorList>
    </citation>
    <scope>NUCLEOTIDE SEQUENCE [LARGE SCALE GENOMIC DNA]</scope>
    <source>
        <tissue evidence="4">Pupae without intestine</tissue>
    </source>
</reference>
<dbReference type="InterPro" id="IPR013087">
    <property type="entry name" value="Znf_C2H2_type"/>
</dbReference>
<dbReference type="Gene3D" id="3.30.160.60">
    <property type="entry name" value="Classic Zinc Finger"/>
    <property type="match status" value="1"/>
</dbReference>
<protein>
    <submittedName>
        <fullName evidence="4">Longitudinals lacking protein</fullName>
    </submittedName>
</protein>
<evidence type="ECO:0000313" key="5">
    <source>
        <dbReference type="Proteomes" id="UP000242457"/>
    </source>
</evidence>
<feature type="region of interest" description="Disordered" evidence="2">
    <location>
        <begin position="24"/>
        <end position="49"/>
    </location>
</feature>
<feature type="domain" description="C2H2-type" evidence="3">
    <location>
        <begin position="154"/>
        <end position="182"/>
    </location>
</feature>
<dbReference type="EMBL" id="KZ288193">
    <property type="protein sequence ID" value="PBC34087.1"/>
    <property type="molecule type" value="Genomic_DNA"/>
</dbReference>
<organism evidence="4 5">
    <name type="scientific">Apis cerana cerana</name>
    <name type="common">Oriental honeybee</name>
    <dbReference type="NCBI Taxonomy" id="94128"/>
    <lineage>
        <taxon>Eukaryota</taxon>
        <taxon>Metazoa</taxon>
        <taxon>Ecdysozoa</taxon>
        <taxon>Arthropoda</taxon>
        <taxon>Hexapoda</taxon>
        <taxon>Insecta</taxon>
        <taxon>Pterygota</taxon>
        <taxon>Neoptera</taxon>
        <taxon>Endopterygota</taxon>
        <taxon>Hymenoptera</taxon>
        <taxon>Apocrita</taxon>
        <taxon>Aculeata</taxon>
        <taxon>Apoidea</taxon>
        <taxon>Anthophila</taxon>
        <taxon>Apidae</taxon>
        <taxon>Apis</taxon>
    </lineage>
</organism>
<evidence type="ECO:0000256" key="2">
    <source>
        <dbReference type="SAM" id="MobiDB-lite"/>
    </source>
</evidence>
<evidence type="ECO:0000313" key="4">
    <source>
        <dbReference type="EMBL" id="PBC34087.1"/>
    </source>
</evidence>
<keyword evidence="5" id="KW-1185">Reference proteome</keyword>
<dbReference type="STRING" id="94128.A0A2A3EQV1"/>
<keyword evidence="1" id="KW-0862">Zinc</keyword>
<accession>A0A2A3EQV1</accession>
<dbReference type="GO" id="GO:0008270">
    <property type="term" value="F:zinc ion binding"/>
    <property type="evidence" value="ECO:0007669"/>
    <property type="project" value="UniProtKB-KW"/>
</dbReference>
<evidence type="ECO:0000256" key="1">
    <source>
        <dbReference type="PROSITE-ProRule" id="PRU00042"/>
    </source>
</evidence>